<evidence type="ECO:0000256" key="2">
    <source>
        <dbReference type="ARBA" id="ARBA00022692"/>
    </source>
</evidence>
<comment type="subcellular location">
    <subcellularLocation>
        <location evidence="1">Membrane</location>
        <topology evidence="1">Multi-pass membrane protein</topology>
    </subcellularLocation>
</comment>
<dbReference type="PANTHER" id="PTHR11827:SF103">
    <property type="entry name" value="SODIUM CHLORIDE COTRANSPORTER 69, ISOFORM E"/>
    <property type="match status" value="1"/>
</dbReference>
<dbReference type="OrthoDB" id="2020542at2759"/>
<dbReference type="Proteomes" id="UP000000305">
    <property type="component" value="Unassembled WGS sequence"/>
</dbReference>
<keyword evidence="3" id="KW-1133">Transmembrane helix</keyword>
<dbReference type="GO" id="GO:0015377">
    <property type="term" value="F:chloride:monoatomic cation symporter activity"/>
    <property type="evidence" value="ECO:0007669"/>
    <property type="project" value="InterPro"/>
</dbReference>
<dbReference type="HOGENOM" id="CLU_2514969_0_0_1"/>
<dbReference type="InParanoid" id="E9H272"/>
<evidence type="ECO:0000259" key="5">
    <source>
        <dbReference type="Pfam" id="PF03522"/>
    </source>
</evidence>
<evidence type="ECO:0000313" key="7">
    <source>
        <dbReference type="Proteomes" id="UP000000305"/>
    </source>
</evidence>
<evidence type="ECO:0000256" key="1">
    <source>
        <dbReference type="ARBA" id="ARBA00004141"/>
    </source>
</evidence>
<dbReference type="AlphaFoldDB" id="E9H272"/>
<reference evidence="6 7" key="1">
    <citation type="journal article" date="2011" name="Science">
        <title>The ecoresponsive genome of Daphnia pulex.</title>
        <authorList>
            <person name="Colbourne J.K."/>
            <person name="Pfrender M.E."/>
            <person name="Gilbert D."/>
            <person name="Thomas W.K."/>
            <person name="Tucker A."/>
            <person name="Oakley T.H."/>
            <person name="Tokishita S."/>
            <person name="Aerts A."/>
            <person name="Arnold G.J."/>
            <person name="Basu M.K."/>
            <person name="Bauer D.J."/>
            <person name="Caceres C.E."/>
            <person name="Carmel L."/>
            <person name="Casola C."/>
            <person name="Choi J.H."/>
            <person name="Detter J.C."/>
            <person name="Dong Q."/>
            <person name="Dusheyko S."/>
            <person name="Eads B.D."/>
            <person name="Frohlich T."/>
            <person name="Geiler-Samerotte K.A."/>
            <person name="Gerlach D."/>
            <person name="Hatcher P."/>
            <person name="Jogdeo S."/>
            <person name="Krijgsveld J."/>
            <person name="Kriventseva E.V."/>
            <person name="Kultz D."/>
            <person name="Laforsch C."/>
            <person name="Lindquist E."/>
            <person name="Lopez J."/>
            <person name="Manak J.R."/>
            <person name="Muller J."/>
            <person name="Pangilinan J."/>
            <person name="Patwardhan R.P."/>
            <person name="Pitluck S."/>
            <person name="Pritham E.J."/>
            <person name="Rechtsteiner A."/>
            <person name="Rho M."/>
            <person name="Rogozin I.B."/>
            <person name="Sakarya O."/>
            <person name="Salamov A."/>
            <person name="Schaack S."/>
            <person name="Shapiro H."/>
            <person name="Shiga Y."/>
            <person name="Skalitzky C."/>
            <person name="Smith Z."/>
            <person name="Souvorov A."/>
            <person name="Sung W."/>
            <person name="Tang Z."/>
            <person name="Tsuchiya D."/>
            <person name="Tu H."/>
            <person name="Vos H."/>
            <person name="Wang M."/>
            <person name="Wolf Y.I."/>
            <person name="Yamagata H."/>
            <person name="Yamada T."/>
            <person name="Ye Y."/>
            <person name="Shaw J.R."/>
            <person name="Andrews J."/>
            <person name="Crease T.J."/>
            <person name="Tang H."/>
            <person name="Lucas S.M."/>
            <person name="Robertson H.M."/>
            <person name="Bork P."/>
            <person name="Koonin E.V."/>
            <person name="Zdobnov E.M."/>
            <person name="Grigoriev I.V."/>
            <person name="Lynch M."/>
            <person name="Boore J.L."/>
        </authorList>
    </citation>
    <scope>NUCLEOTIDE SEQUENCE [LARGE SCALE GENOMIC DNA]</scope>
</reference>
<feature type="domain" description="SLC12A transporter C-terminal" evidence="5">
    <location>
        <begin position="42"/>
        <end position="85"/>
    </location>
</feature>
<dbReference type="EMBL" id="GL732585">
    <property type="protein sequence ID" value="EFX74115.1"/>
    <property type="molecule type" value="Genomic_DNA"/>
</dbReference>
<dbReference type="GO" id="GO:0016020">
    <property type="term" value="C:membrane"/>
    <property type="evidence" value="ECO:0007669"/>
    <property type="project" value="UniProtKB-SubCell"/>
</dbReference>
<dbReference type="InterPro" id="IPR004842">
    <property type="entry name" value="SLC12A_fam"/>
</dbReference>
<dbReference type="PANTHER" id="PTHR11827">
    <property type="entry name" value="SOLUTE CARRIER FAMILY 12, CATION COTRANSPORTERS"/>
    <property type="match status" value="1"/>
</dbReference>
<keyword evidence="7" id="KW-1185">Reference proteome</keyword>
<gene>
    <name evidence="6" type="ORF">DAPPUDRAFT_324599</name>
</gene>
<name>E9H272_DAPPU</name>
<organism evidence="6 7">
    <name type="scientific">Daphnia pulex</name>
    <name type="common">Water flea</name>
    <dbReference type="NCBI Taxonomy" id="6669"/>
    <lineage>
        <taxon>Eukaryota</taxon>
        <taxon>Metazoa</taxon>
        <taxon>Ecdysozoa</taxon>
        <taxon>Arthropoda</taxon>
        <taxon>Crustacea</taxon>
        <taxon>Branchiopoda</taxon>
        <taxon>Diplostraca</taxon>
        <taxon>Cladocera</taxon>
        <taxon>Anomopoda</taxon>
        <taxon>Daphniidae</taxon>
        <taxon>Daphnia</taxon>
    </lineage>
</organism>
<sequence>MALLSRLNNYLNKNYSMVAFSSTDPVNASLPYTNEGRNIPRTLPMPRKEAVSAPMYMAWLETLIANMPPFLFVGGNQTSVFTFYA</sequence>
<accession>E9H272</accession>
<evidence type="ECO:0000256" key="4">
    <source>
        <dbReference type="ARBA" id="ARBA00023136"/>
    </source>
</evidence>
<evidence type="ECO:0000256" key="3">
    <source>
        <dbReference type="ARBA" id="ARBA00022989"/>
    </source>
</evidence>
<protein>
    <recommendedName>
        <fullName evidence="5">SLC12A transporter C-terminal domain-containing protein</fullName>
    </recommendedName>
</protein>
<dbReference type="eggNOG" id="KOG2083">
    <property type="taxonomic scope" value="Eukaryota"/>
</dbReference>
<dbReference type="KEGG" id="dpx:DAPPUDRAFT_324599"/>
<keyword evidence="2" id="KW-0812">Transmembrane</keyword>
<keyword evidence="4" id="KW-0472">Membrane</keyword>
<dbReference type="Pfam" id="PF03522">
    <property type="entry name" value="SLC12"/>
    <property type="match status" value="1"/>
</dbReference>
<evidence type="ECO:0000313" key="6">
    <source>
        <dbReference type="EMBL" id="EFX74115.1"/>
    </source>
</evidence>
<dbReference type="InterPro" id="IPR018491">
    <property type="entry name" value="SLC12_C"/>
</dbReference>
<proteinExistence type="predicted"/>